<feature type="transmembrane region" description="Helical" evidence="1">
    <location>
        <begin position="346"/>
        <end position="364"/>
    </location>
</feature>
<feature type="transmembrane region" description="Helical" evidence="1">
    <location>
        <begin position="67"/>
        <end position="85"/>
    </location>
</feature>
<name>A0ABY4WUF4_9BACL</name>
<dbReference type="PANTHER" id="PTHR30590:SF3">
    <property type="entry name" value="HYPOTHETICAL MEMBRANE SPANNING PROTEIN"/>
    <property type="match status" value="1"/>
</dbReference>
<keyword evidence="4" id="KW-1185">Reference proteome</keyword>
<dbReference type="RefSeq" id="WP_251875694.1">
    <property type="nucleotide sequence ID" value="NZ_CP098755.1"/>
</dbReference>
<feature type="transmembrane region" description="Helical" evidence="1">
    <location>
        <begin position="105"/>
        <end position="134"/>
    </location>
</feature>
<dbReference type="Proteomes" id="UP001056500">
    <property type="component" value="Chromosome"/>
</dbReference>
<keyword evidence="1" id="KW-0472">Membrane</keyword>
<sequence length="404" mass="47305">MHSTPTPLEDRINELDIIRGFALFGIFLVNMPGYMFPELFSSLQRFPEHTGSVDFWLRMFLDMFAQTKFYAIFSFLFGIGFYLFMSRLEIRGEPVTGKYLRRLAGLFLFGVLHLFFWFGDILHTYAVAGMLLLFFYRRREAVIRRWAITILVLFQIPMGLSLWFPVDEQALQTEKEAQLARQAVEVYQNGGFDEWLAFRWNYELPVLLENEWMALFTVLPLFLFGLYAGKKGLFHQLDLKLPVIRRYWMISMLIGLPLVALIPLAYFGKVPFSGTRDIVHLVLVQWSGLALFVFYITSILLMTRREDLKKKLSFFAPVGRMALTNYMAQTLVCVSLVRVFDLYGQTPLWVGFVLCLLILPLQAAGSRWWLTRYHYGPLEWVWRCLTYGAVQSWKKCEAVNRRIL</sequence>
<organism evidence="3 4">
    <name type="scientific">Brevibacillus ruminantium</name>
    <dbReference type="NCBI Taxonomy" id="2950604"/>
    <lineage>
        <taxon>Bacteria</taxon>
        <taxon>Bacillati</taxon>
        <taxon>Bacillota</taxon>
        <taxon>Bacilli</taxon>
        <taxon>Bacillales</taxon>
        <taxon>Paenibacillaceae</taxon>
        <taxon>Brevibacillus</taxon>
    </lineage>
</organism>
<keyword evidence="1" id="KW-0812">Transmembrane</keyword>
<dbReference type="EMBL" id="CP098755">
    <property type="protein sequence ID" value="USG68216.1"/>
    <property type="molecule type" value="Genomic_DNA"/>
</dbReference>
<feature type="transmembrane region" description="Helical" evidence="1">
    <location>
        <begin position="323"/>
        <end position="340"/>
    </location>
</feature>
<proteinExistence type="predicted"/>
<evidence type="ECO:0000259" key="2">
    <source>
        <dbReference type="Pfam" id="PF04235"/>
    </source>
</evidence>
<dbReference type="InterPro" id="IPR052529">
    <property type="entry name" value="Bact_Transport_Assoc"/>
</dbReference>
<dbReference type="InterPro" id="IPR007349">
    <property type="entry name" value="DUF418"/>
</dbReference>
<dbReference type="Pfam" id="PF04235">
    <property type="entry name" value="DUF418"/>
    <property type="match status" value="1"/>
</dbReference>
<evidence type="ECO:0000313" key="4">
    <source>
        <dbReference type="Proteomes" id="UP001056500"/>
    </source>
</evidence>
<protein>
    <submittedName>
        <fullName evidence="3">DUF418 domain-containing protein</fullName>
    </submittedName>
</protein>
<keyword evidence="1" id="KW-1133">Transmembrane helix</keyword>
<feature type="transmembrane region" description="Helical" evidence="1">
    <location>
        <begin position="278"/>
        <end position="302"/>
    </location>
</feature>
<feature type="transmembrane region" description="Helical" evidence="1">
    <location>
        <begin position="212"/>
        <end position="228"/>
    </location>
</feature>
<evidence type="ECO:0000313" key="3">
    <source>
        <dbReference type="EMBL" id="USG68216.1"/>
    </source>
</evidence>
<accession>A0ABY4WUF4</accession>
<feature type="transmembrane region" description="Helical" evidence="1">
    <location>
        <begin position="248"/>
        <end position="266"/>
    </location>
</feature>
<feature type="domain" description="DUF418" evidence="2">
    <location>
        <begin position="228"/>
        <end position="388"/>
    </location>
</feature>
<gene>
    <name evidence="3" type="ORF">NDK47_13430</name>
</gene>
<dbReference type="PANTHER" id="PTHR30590">
    <property type="entry name" value="INNER MEMBRANE PROTEIN"/>
    <property type="match status" value="1"/>
</dbReference>
<feature type="transmembrane region" description="Helical" evidence="1">
    <location>
        <begin position="146"/>
        <end position="166"/>
    </location>
</feature>
<reference evidence="3" key="1">
    <citation type="submission" date="2022-06" db="EMBL/GenBank/DDBJ databases">
        <title>Genome sequencing of Brevibacillus sp. BB3-R1.</title>
        <authorList>
            <person name="Heo J."/>
            <person name="Lee D."/>
            <person name="Won M."/>
            <person name="Han B.-H."/>
            <person name="Hong S.-B."/>
            <person name="Kwon S.-W."/>
        </authorList>
    </citation>
    <scope>NUCLEOTIDE SEQUENCE</scope>
    <source>
        <strain evidence="3">BB3-R1</strain>
    </source>
</reference>
<evidence type="ECO:0000256" key="1">
    <source>
        <dbReference type="SAM" id="Phobius"/>
    </source>
</evidence>
<feature type="transmembrane region" description="Helical" evidence="1">
    <location>
        <begin position="17"/>
        <end position="36"/>
    </location>
</feature>